<feature type="domain" description="PABC" evidence="1">
    <location>
        <begin position="76"/>
        <end position="154"/>
    </location>
</feature>
<gene>
    <name evidence="2" type="ORF">BUALT_Bualt16G0057400</name>
</gene>
<dbReference type="SUPFAM" id="SSF63570">
    <property type="entry name" value="PABC (PABP) domain"/>
    <property type="match status" value="1"/>
</dbReference>
<keyword evidence="3" id="KW-1185">Reference proteome</keyword>
<dbReference type="SMART" id="SM00517">
    <property type="entry name" value="PolyA"/>
    <property type="match status" value="1"/>
</dbReference>
<protein>
    <recommendedName>
        <fullName evidence="1">PABC domain-containing protein</fullName>
    </recommendedName>
</protein>
<dbReference type="InterPro" id="IPR036053">
    <property type="entry name" value="PABP-dom"/>
</dbReference>
<evidence type="ECO:0000313" key="3">
    <source>
        <dbReference type="Proteomes" id="UP000826271"/>
    </source>
</evidence>
<name>A0AAV6WHQ7_9LAMI</name>
<proteinExistence type="predicted"/>
<accession>A0AAV6WHQ7</accession>
<dbReference type="EMBL" id="WHWC01000016">
    <property type="protein sequence ID" value="KAG8367294.1"/>
    <property type="molecule type" value="Genomic_DNA"/>
</dbReference>
<dbReference type="AlphaFoldDB" id="A0AAV6WHQ7"/>
<organism evidence="2 3">
    <name type="scientific">Buddleja alternifolia</name>
    <dbReference type="NCBI Taxonomy" id="168488"/>
    <lineage>
        <taxon>Eukaryota</taxon>
        <taxon>Viridiplantae</taxon>
        <taxon>Streptophyta</taxon>
        <taxon>Embryophyta</taxon>
        <taxon>Tracheophyta</taxon>
        <taxon>Spermatophyta</taxon>
        <taxon>Magnoliopsida</taxon>
        <taxon>eudicotyledons</taxon>
        <taxon>Gunneridae</taxon>
        <taxon>Pentapetalae</taxon>
        <taxon>asterids</taxon>
        <taxon>lamiids</taxon>
        <taxon>Lamiales</taxon>
        <taxon>Scrophulariaceae</taxon>
        <taxon>Buddlejeae</taxon>
        <taxon>Buddleja</taxon>
    </lineage>
</organism>
<sequence>MLQEVPGRLYHHPPTGTRPNILRPNYVGTTYDANDFVRMLLDPNDMIGRHLFPYQSVCQWPIIPLSIVESILPVLEPNKQLALLALVTLEGQCTVLGENLYPLVEELNCYENAPKITGMLLELPHVEILHLLRLPNALRTRVAEALDVLRRAHQPNK</sequence>
<dbReference type="Pfam" id="PF00658">
    <property type="entry name" value="MLLE"/>
    <property type="match status" value="1"/>
</dbReference>
<dbReference type="Gene3D" id="1.10.1900.10">
    <property type="entry name" value="c-terminal domain of poly(a) binding protein"/>
    <property type="match status" value="1"/>
</dbReference>
<dbReference type="InterPro" id="IPR002004">
    <property type="entry name" value="PABP_HYD_C"/>
</dbReference>
<reference evidence="2" key="1">
    <citation type="submission" date="2019-10" db="EMBL/GenBank/DDBJ databases">
        <authorList>
            <person name="Zhang R."/>
            <person name="Pan Y."/>
            <person name="Wang J."/>
            <person name="Ma R."/>
            <person name="Yu S."/>
        </authorList>
    </citation>
    <scope>NUCLEOTIDE SEQUENCE</scope>
    <source>
        <strain evidence="2">LA-IB0</strain>
        <tissue evidence="2">Leaf</tissue>
    </source>
</reference>
<comment type="caution">
    <text evidence="2">The sequence shown here is derived from an EMBL/GenBank/DDBJ whole genome shotgun (WGS) entry which is preliminary data.</text>
</comment>
<dbReference type="Proteomes" id="UP000826271">
    <property type="component" value="Unassembled WGS sequence"/>
</dbReference>
<evidence type="ECO:0000259" key="1">
    <source>
        <dbReference type="PROSITE" id="PS51309"/>
    </source>
</evidence>
<dbReference type="PROSITE" id="PS51309">
    <property type="entry name" value="PABC"/>
    <property type="match status" value="1"/>
</dbReference>
<dbReference type="GO" id="GO:0003723">
    <property type="term" value="F:RNA binding"/>
    <property type="evidence" value="ECO:0007669"/>
    <property type="project" value="InterPro"/>
</dbReference>
<evidence type="ECO:0000313" key="2">
    <source>
        <dbReference type="EMBL" id="KAG8367294.1"/>
    </source>
</evidence>